<proteinExistence type="predicted"/>
<dbReference type="EMBL" id="UCZA01000052">
    <property type="protein sequence ID" value="SQP89478.1"/>
    <property type="molecule type" value="Genomic_DNA"/>
</dbReference>
<accession>A0A2A3V2Q9</accession>
<sequence length="340" mass="39980">MAKEYSYDPTGPVKTRDLRVCKFYAKLLKNKFNDLPDISCQDIEICRHELNNAIHQCAPNEIAIRSLMSALESMREENILPDESFNWLKKNERATFWLWATLHNMDDIELKYMCGYINESLHDGIPTIWYQRLNLSLSPTNHQDRINLIIAFMDELIFPAPPVMHRKKTLMENLKQKWKTVFARPLPLKWLPVNDEDAVLWAWESLKKHQSGTFGSFGNTGPLLTQWFSPVSHSERALALQAALDVWDAPDSRRLFLLNLNKAWNQQKLRKSRTDKKAINTYLKNETKTRLDLMAEHNRLRIGDMLEKLINEYYQEHFCRQHNHTETETRLTTNSEAHSK</sequence>
<evidence type="ECO:0000313" key="1">
    <source>
        <dbReference type="EMBL" id="SQP89478.1"/>
    </source>
</evidence>
<reference evidence="1 2" key="1">
    <citation type="submission" date="2018-06" db="EMBL/GenBank/DDBJ databases">
        <authorList>
            <consortium name="Pathogen Informatics"/>
            <person name="Doyle S."/>
        </authorList>
    </citation>
    <scope>NUCLEOTIDE SEQUENCE [LARGE SCALE GENOMIC DNA]</scope>
    <source>
        <strain evidence="1 2">VREC0535</strain>
    </source>
</reference>
<dbReference type="AlphaFoldDB" id="A0A2A3V2Q9"/>
<organism evidence="1 2">
    <name type="scientific">Escherichia coli</name>
    <dbReference type="NCBI Taxonomy" id="562"/>
    <lineage>
        <taxon>Bacteria</taxon>
        <taxon>Pseudomonadati</taxon>
        <taxon>Pseudomonadota</taxon>
        <taxon>Gammaproteobacteria</taxon>
        <taxon>Enterobacterales</taxon>
        <taxon>Enterobacteriaceae</taxon>
        <taxon>Escherichia</taxon>
    </lineage>
</organism>
<gene>
    <name evidence="1" type="ORF">SAMEA3752557_05269</name>
</gene>
<name>A0A2A3V2Q9_ECOLX</name>
<evidence type="ECO:0000313" key="2">
    <source>
        <dbReference type="Proteomes" id="UP000250671"/>
    </source>
</evidence>
<protein>
    <submittedName>
        <fullName evidence="1">Phage-associated protein</fullName>
    </submittedName>
</protein>
<dbReference type="RefSeq" id="WP_001384106.1">
    <property type="nucleotide sequence ID" value="NZ_AP027432.1"/>
</dbReference>
<dbReference type="Proteomes" id="UP000250671">
    <property type="component" value="Unassembled WGS sequence"/>
</dbReference>